<proteinExistence type="inferred from homology"/>
<dbReference type="GO" id="GO:0015074">
    <property type="term" value="P:DNA integration"/>
    <property type="evidence" value="ECO:0007669"/>
    <property type="project" value="UniProtKB-KW"/>
</dbReference>
<dbReference type="Gene3D" id="1.10.443.10">
    <property type="entry name" value="Intergrase catalytic core"/>
    <property type="match status" value="1"/>
</dbReference>
<evidence type="ECO:0000256" key="1">
    <source>
        <dbReference type="ARBA" id="ARBA00008857"/>
    </source>
</evidence>
<dbReference type="Proteomes" id="UP000245293">
    <property type="component" value="Unassembled WGS sequence"/>
</dbReference>
<evidence type="ECO:0000256" key="2">
    <source>
        <dbReference type="ARBA" id="ARBA00022908"/>
    </source>
</evidence>
<dbReference type="RefSeq" id="WP_109389255.1">
    <property type="nucleotide sequence ID" value="NZ_QETF01000014.1"/>
</dbReference>
<dbReference type="PROSITE" id="PS51898">
    <property type="entry name" value="TYR_RECOMBINASE"/>
    <property type="match status" value="1"/>
</dbReference>
<dbReference type="InterPro" id="IPR002104">
    <property type="entry name" value="Integrase_catalytic"/>
</dbReference>
<dbReference type="Pfam" id="PF22022">
    <property type="entry name" value="Phage_int_M"/>
    <property type="match status" value="1"/>
</dbReference>
<dbReference type="Pfam" id="PF00589">
    <property type="entry name" value="Phage_integrase"/>
    <property type="match status" value="1"/>
</dbReference>
<dbReference type="InterPro" id="IPR050808">
    <property type="entry name" value="Phage_Integrase"/>
</dbReference>
<dbReference type="PANTHER" id="PTHR30629">
    <property type="entry name" value="PROPHAGE INTEGRASE"/>
    <property type="match status" value="1"/>
</dbReference>
<evidence type="ECO:0000313" key="7">
    <source>
        <dbReference type="Proteomes" id="UP000245293"/>
    </source>
</evidence>
<evidence type="ECO:0000313" key="6">
    <source>
        <dbReference type="EMBL" id="PWG16337.1"/>
    </source>
</evidence>
<name>A0A2V1P4J3_9RHOB</name>
<dbReference type="GO" id="GO:0003677">
    <property type="term" value="F:DNA binding"/>
    <property type="evidence" value="ECO:0007669"/>
    <property type="project" value="UniProtKB-KW"/>
</dbReference>
<keyword evidence="7" id="KW-1185">Reference proteome</keyword>
<protein>
    <submittedName>
        <fullName evidence="6">Integrase</fullName>
    </submittedName>
</protein>
<dbReference type="InterPro" id="IPR025166">
    <property type="entry name" value="Integrase_DNA_bind_dom"/>
</dbReference>
<dbReference type="Gene3D" id="1.10.150.130">
    <property type="match status" value="1"/>
</dbReference>
<feature type="domain" description="Tyr recombinase" evidence="5">
    <location>
        <begin position="218"/>
        <end position="397"/>
    </location>
</feature>
<evidence type="ECO:0000259" key="5">
    <source>
        <dbReference type="PROSITE" id="PS51898"/>
    </source>
</evidence>
<dbReference type="OrthoDB" id="9795573at2"/>
<dbReference type="Gene3D" id="3.30.160.390">
    <property type="entry name" value="Integrase, DNA-binding domain"/>
    <property type="match status" value="1"/>
</dbReference>
<dbReference type="EMBL" id="QETF01000014">
    <property type="protein sequence ID" value="PWG16337.1"/>
    <property type="molecule type" value="Genomic_DNA"/>
</dbReference>
<dbReference type="Pfam" id="PF13356">
    <property type="entry name" value="Arm-DNA-bind_3"/>
    <property type="match status" value="1"/>
</dbReference>
<dbReference type="SUPFAM" id="SSF56349">
    <property type="entry name" value="DNA breaking-rejoining enzymes"/>
    <property type="match status" value="1"/>
</dbReference>
<evidence type="ECO:0000256" key="3">
    <source>
        <dbReference type="ARBA" id="ARBA00023125"/>
    </source>
</evidence>
<evidence type="ECO:0000256" key="4">
    <source>
        <dbReference type="ARBA" id="ARBA00023172"/>
    </source>
</evidence>
<keyword evidence="4" id="KW-0233">DNA recombination</keyword>
<comment type="similarity">
    <text evidence="1">Belongs to the 'phage' integrase family.</text>
</comment>
<dbReference type="GO" id="GO:0006310">
    <property type="term" value="P:DNA recombination"/>
    <property type="evidence" value="ECO:0007669"/>
    <property type="project" value="UniProtKB-KW"/>
</dbReference>
<dbReference type="AlphaFoldDB" id="A0A2V1P4J3"/>
<dbReference type="InterPro" id="IPR038488">
    <property type="entry name" value="Integrase_DNA-bd_sf"/>
</dbReference>
<dbReference type="PANTHER" id="PTHR30629:SF2">
    <property type="entry name" value="PROPHAGE INTEGRASE INTS-RELATED"/>
    <property type="match status" value="1"/>
</dbReference>
<dbReference type="CDD" id="cd00801">
    <property type="entry name" value="INT_P4_C"/>
    <property type="match status" value="1"/>
</dbReference>
<accession>A0A2V1P4J3</accession>
<reference evidence="7" key="1">
    <citation type="submission" date="2018-05" db="EMBL/GenBank/DDBJ databases">
        <authorList>
            <person name="Du Z."/>
            <person name="Wang X."/>
        </authorList>
    </citation>
    <scope>NUCLEOTIDE SEQUENCE [LARGE SCALE GENOMIC DNA]</scope>
    <source>
        <strain evidence="7">WDS4C29</strain>
    </source>
</reference>
<keyword evidence="3" id="KW-0238">DNA-binding</keyword>
<sequence length="421" mass="47190">MVKGLHLLTVKQVESVKPGTTLSDGGGLTLRCGARGNTRWVLRYRPGPKMNQREMGLGSFPATTLAQARKKAAAARDMVAAGLDPIEEAQQAAEAAKAEAQAAQAEEMTFGRYADEIFLPTVLPNFSNAAHIQQWEATFRKHAASLRALPLAKVTRDDVLAVLRPIWTTKSVTATRSRERLERLFSHATQNGYFHADNPAAWRQFDATLPAPRKLTRGHHASIPHDEISPFIAELRTRQAESTAALMLEWIALSACRTGEARFGTWAELDLNRMVWTIPAERMKMRRDHVVPITERMAVILEEAKRRHGRDVAPEDWLFPGPRKGKPLSEMAAIMQLKRMNYGQYTVHGLRATFKGWAATCTEFARELIEEQLAHQLGAVERAYMRVSAVERRRPMMEAWASHLDGQDVTTGAKNVVTMRR</sequence>
<dbReference type="InterPro" id="IPR011010">
    <property type="entry name" value="DNA_brk_join_enz"/>
</dbReference>
<keyword evidence="2" id="KW-0229">DNA integration</keyword>
<comment type="caution">
    <text evidence="6">The sequence shown here is derived from an EMBL/GenBank/DDBJ whole genome shotgun (WGS) entry which is preliminary data.</text>
</comment>
<dbReference type="InterPro" id="IPR010998">
    <property type="entry name" value="Integrase_recombinase_N"/>
</dbReference>
<dbReference type="InterPro" id="IPR013762">
    <property type="entry name" value="Integrase-like_cat_sf"/>
</dbReference>
<gene>
    <name evidence="6" type="ORF">DFK10_11885</name>
</gene>
<dbReference type="InterPro" id="IPR053876">
    <property type="entry name" value="Phage_int_M"/>
</dbReference>
<organism evidence="6 7">
    <name type="scientific">Salibaculum griseiflavum</name>
    <dbReference type="NCBI Taxonomy" id="1914409"/>
    <lineage>
        <taxon>Bacteria</taxon>
        <taxon>Pseudomonadati</taxon>
        <taxon>Pseudomonadota</taxon>
        <taxon>Alphaproteobacteria</taxon>
        <taxon>Rhodobacterales</taxon>
        <taxon>Roseobacteraceae</taxon>
        <taxon>Salibaculum</taxon>
    </lineage>
</organism>